<sequence length="72" mass="8132">MKKLLLTLTLGTIAFGTSSFETYVSPQSDSVQEARAIVQNTADQFGDDLNGEYHELYLWAYMNIYTDCIESL</sequence>
<name>A0A916ZWA3_9FLAO</name>
<comment type="caution">
    <text evidence="1">The sequence shown here is derived from an EMBL/GenBank/DDBJ whole genome shotgun (WGS) entry which is preliminary data.</text>
</comment>
<reference evidence="1 2" key="1">
    <citation type="journal article" date="2014" name="Int. J. Syst. Evol. Microbiol.">
        <title>Complete genome sequence of Corynebacterium casei LMG S-19264T (=DSM 44701T), isolated from a smear-ripened cheese.</title>
        <authorList>
            <consortium name="US DOE Joint Genome Institute (JGI-PGF)"/>
            <person name="Walter F."/>
            <person name="Albersmeier A."/>
            <person name="Kalinowski J."/>
            <person name="Ruckert C."/>
        </authorList>
    </citation>
    <scope>NUCLEOTIDE SEQUENCE [LARGE SCALE GENOMIC DNA]</scope>
    <source>
        <strain evidence="1 2">CGMCC 1.12925</strain>
    </source>
</reference>
<proteinExistence type="predicted"/>
<keyword evidence="2" id="KW-1185">Reference proteome</keyword>
<accession>A0A916ZWA3</accession>
<dbReference type="RefSeq" id="WP_188406207.1">
    <property type="nucleotide sequence ID" value="NZ_BMGL01000008.1"/>
</dbReference>
<organism evidence="1 2">
    <name type="scientific">Psychroflexus salis</name>
    <dbReference type="NCBI Taxonomy" id="1526574"/>
    <lineage>
        <taxon>Bacteria</taxon>
        <taxon>Pseudomonadati</taxon>
        <taxon>Bacteroidota</taxon>
        <taxon>Flavobacteriia</taxon>
        <taxon>Flavobacteriales</taxon>
        <taxon>Flavobacteriaceae</taxon>
        <taxon>Psychroflexus</taxon>
    </lineage>
</organism>
<dbReference type="Proteomes" id="UP000599688">
    <property type="component" value="Unassembled WGS sequence"/>
</dbReference>
<dbReference type="EMBL" id="BMGL01000008">
    <property type="protein sequence ID" value="GGE14600.1"/>
    <property type="molecule type" value="Genomic_DNA"/>
</dbReference>
<evidence type="ECO:0000313" key="1">
    <source>
        <dbReference type="EMBL" id="GGE14600.1"/>
    </source>
</evidence>
<protein>
    <submittedName>
        <fullName evidence="1">Uncharacterized protein</fullName>
    </submittedName>
</protein>
<dbReference type="AlphaFoldDB" id="A0A916ZWA3"/>
<evidence type="ECO:0000313" key="2">
    <source>
        <dbReference type="Proteomes" id="UP000599688"/>
    </source>
</evidence>
<gene>
    <name evidence="1" type="ORF">GCM10010831_14950</name>
</gene>